<dbReference type="Proteomes" id="UP000000763">
    <property type="component" value="Chromosome 6"/>
</dbReference>
<reference evidence="2" key="1">
    <citation type="submission" date="2001-05" db="EMBL/GenBank/DDBJ databases">
        <title>Oryza sativa nipponbare(GA3) genomic DNA, chromosome 6, PAC clone:P0577H07.</title>
        <authorList>
            <person name="Sasaki T."/>
            <person name="Matsumoto T."/>
            <person name="Yamamoto K."/>
        </authorList>
    </citation>
    <scope>NUCLEOTIDE SEQUENCE</scope>
</reference>
<feature type="region of interest" description="Disordered" evidence="1">
    <location>
        <begin position="1"/>
        <end position="25"/>
    </location>
</feature>
<gene>
    <name evidence="3" type="ORF">OJ1230_H04.35</name>
    <name evidence="2" type="ORF">P0577H07.6</name>
</gene>
<evidence type="ECO:0000313" key="2">
    <source>
        <dbReference type="EMBL" id="BAD32884.1"/>
    </source>
</evidence>
<dbReference type="AlphaFoldDB" id="Q69UW7"/>
<sequence length="97" mass="11118">MQRVRRRATQRRRRRRGGALPSGGHLITGHLIEAWVFLAQAQFYPTVCDETGYCEGDGQPNKAYMEIALASHECKSNARRLDTQMGKKRNVRENGRM</sequence>
<reference evidence="3" key="2">
    <citation type="submission" date="2001-11" db="EMBL/GenBank/DDBJ databases">
        <title>Oryza sativa nipponbare(GA3) genomic DNA, chromosome 6, BAC clone:OJ1230_H04.</title>
        <authorList>
            <person name="Sasaki T."/>
            <person name="Matsumoto T."/>
            <person name="Yamamoto K."/>
        </authorList>
    </citation>
    <scope>NUCLEOTIDE SEQUENCE</scope>
</reference>
<accession>Q69UW7</accession>
<dbReference type="EMBL" id="AP004325">
    <property type="protein sequence ID" value="BAD33084.1"/>
    <property type="molecule type" value="Genomic_DNA"/>
</dbReference>
<organism evidence="3 4">
    <name type="scientific">Oryza sativa subsp. japonica</name>
    <name type="common">Rice</name>
    <dbReference type="NCBI Taxonomy" id="39947"/>
    <lineage>
        <taxon>Eukaryota</taxon>
        <taxon>Viridiplantae</taxon>
        <taxon>Streptophyta</taxon>
        <taxon>Embryophyta</taxon>
        <taxon>Tracheophyta</taxon>
        <taxon>Spermatophyta</taxon>
        <taxon>Magnoliopsida</taxon>
        <taxon>Liliopsida</taxon>
        <taxon>Poales</taxon>
        <taxon>Poaceae</taxon>
        <taxon>BOP clade</taxon>
        <taxon>Oryzoideae</taxon>
        <taxon>Oryzeae</taxon>
        <taxon>Oryzinae</taxon>
        <taxon>Oryza</taxon>
        <taxon>Oryza sativa</taxon>
    </lineage>
</organism>
<reference evidence="4" key="3">
    <citation type="journal article" date="2005" name="Nature">
        <title>The map-based sequence of the rice genome.</title>
        <authorList>
            <consortium name="International rice genome sequencing project (IRGSP)"/>
            <person name="Matsumoto T."/>
            <person name="Wu J."/>
            <person name="Kanamori H."/>
            <person name="Katayose Y."/>
            <person name="Fujisawa M."/>
            <person name="Namiki N."/>
            <person name="Mizuno H."/>
            <person name="Yamamoto K."/>
            <person name="Antonio B.A."/>
            <person name="Baba T."/>
            <person name="Sakata K."/>
            <person name="Nagamura Y."/>
            <person name="Aoki H."/>
            <person name="Arikawa K."/>
            <person name="Arita K."/>
            <person name="Bito T."/>
            <person name="Chiden Y."/>
            <person name="Fujitsuka N."/>
            <person name="Fukunaka R."/>
            <person name="Hamada M."/>
            <person name="Harada C."/>
            <person name="Hayashi A."/>
            <person name="Hijishita S."/>
            <person name="Honda M."/>
            <person name="Hosokawa S."/>
            <person name="Ichikawa Y."/>
            <person name="Idonuma A."/>
            <person name="Iijima M."/>
            <person name="Ikeda M."/>
            <person name="Ikeno M."/>
            <person name="Ito K."/>
            <person name="Ito S."/>
            <person name="Ito T."/>
            <person name="Ito Y."/>
            <person name="Ito Y."/>
            <person name="Iwabuchi A."/>
            <person name="Kamiya K."/>
            <person name="Karasawa W."/>
            <person name="Kurita K."/>
            <person name="Katagiri S."/>
            <person name="Kikuta A."/>
            <person name="Kobayashi H."/>
            <person name="Kobayashi N."/>
            <person name="Machita K."/>
            <person name="Maehara T."/>
            <person name="Masukawa M."/>
            <person name="Mizubayashi T."/>
            <person name="Mukai Y."/>
            <person name="Nagasaki H."/>
            <person name="Nagata Y."/>
            <person name="Naito S."/>
            <person name="Nakashima M."/>
            <person name="Nakama Y."/>
            <person name="Nakamichi Y."/>
            <person name="Nakamura M."/>
            <person name="Meguro A."/>
            <person name="Negishi M."/>
            <person name="Ohta I."/>
            <person name="Ohta T."/>
            <person name="Okamoto M."/>
            <person name="Ono N."/>
            <person name="Saji S."/>
            <person name="Sakaguchi M."/>
            <person name="Sakai K."/>
            <person name="Shibata M."/>
            <person name="Shimokawa T."/>
            <person name="Song J."/>
            <person name="Takazaki Y."/>
            <person name="Terasawa K."/>
            <person name="Tsugane M."/>
            <person name="Tsuji K."/>
            <person name="Ueda S."/>
            <person name="Waki K."/>
            <person name="Yamagata H."/>
            <person name="Yamamoto M."/>
            <person name="Yamamoto S."/>
            <person name="Yamane H."/>
            <person name="Yoshiki S."/>
            <person name="Yoshihara R."/>
            <person name="Yukawa K."/>
            <person name="Zhong H."/>
            <person name="Yano M."/>
            <person name="Yuan Q."/>
            <person name="Ouyang S."/>
            <person name="Liu J."/>
            <person name="Jones K.M."/>
            <person name="Gansberger K."/>
            <person name="Moffat K."/>
            <person name="Hill J."/>
            <person name="Bera J."/>
            <person name="Fadrosh D."/>
            <person name="Jin S."/>
            <person name="Johri S."/>
            <person name="Kim M."/>
            <person name="Overton L."/>
            <person name="Reardon M."/>
            <person name="Tsitrin T."/>
            <person name="Vuong H."/>
            <person name="Weaver B."/>
            <person name="Ciecko A."/>
            <person name="Tallon L."/>
            <person name="Jackson J."/>
            <person name="Pai G."/>
            <person name="Aken S.V."/>
            <person name="Utterback T."/>
            <person name="Reidmuller S."/>
            <person name="Feldblyum T."/>
            <person name="Hsiao J."/>
            <person name="Zismann V."/>
            <person name="Iobst S."/>
            <person name="de Vazeille A.R."/>
            <person name="Buell C.R."/>
            <person name="Ying K."/>
            <person name="Li Y."/>
            <person name="Lu T."/>
            <person name="Huang Y."/>
            <person name="Zhao Q."/>
            <person name="Feng Q."/>
            <person name="Zhang L."/>
            <person name="Zhu J."/>
            <person name="Weng Q."/>
            <person name="Mu J."/>
            <person name="Lu Y."/>
            <person name="Fan D."/>
            <person name="Liu Y."/>
            <person name="Guan J."/>
            <person name="Zhang Y."/>
            <person name="Yu S."/>
            <person name="Liu X."/>
            <person name="Zhang Y."/>
            <person name="Hong G."/>
            <person name="Han B."/>
            <person name="Choisne N."/>
            <person name="Demange N."/>
            <person name="Orjeda G."/>
            <person name="Samain S."/>
            <person name="Cattolico L."/>
            <person name="Pelletier E."/>
            <person name="Couloux A."/>
            <person name="Segurens B."/>
            <person name="Wincker P."/>
            <person name="D'Hont A."/>
            <person name="Scarpelli C."/>
            <person name="Weissenbach J."/>
            <person name="Salanoubat M."/>
            <person name="Quetier F."/>
            <person name="Yu Y."/>
            <person name="Kim H.R."/>
            <person name="Rambo T."/>
            <person name="Currie J."/>
            <person name="Collura K."/>
            <person name="Luo M."/>
            <person name="Yang T."/>
            <person name="Ammiraju J.S.S."/>
            <person name="Engler F."/>
            <person name="Soderlund C."/>
            <person name="Wing R.A."/>
            <person name="Palmer L.E."/>
            <person name="de la Bastide M."/>
            <person name="Spiegel L."/>
            <person name="Nascimento L."/>
            <person name="Zutavern T."/>
            <person name="O'Shaughnessy A."/>
            <person name="Dike S."/>
            <person name="Dedhia N."/>
            <person name="Preston R."/>
            <person name="Balija V."/>
            <person name="McCombie W.R."/>
            <person name="Chow T."/>
            <person name="Chen H."/>
            <person name="Chung M."/>
            <person name="Chen C."/>
            <person name="Shaw J."/>
            <person name="Wu H."/>
            <person name="Hsiao K."/>
            <person name="Chao Y."/>
            <person name="Chu M."/>
            <person name="Cheng C."/>
            <person name="Hour A."/>
            <person name="Lee P."/>
            <person name="Lin S."/>
            <person name="Lin Y."/>
            <person name="Liou J."/>
            <person name="Liu S."/>
            <person name="Hsing Y."/>
            <person name="Raghuvanshi S."/>
            <person name="Mohanty A."/>
            <person name="Bharti A.K."/>
            <person name="Gaur A."/>
            <person name="Gupta V."/>
            <person name="Kumar D."/>
            <person name="Ravi V."/>
            <person name="Vij S."/>
            <person name="Kapur A."/>
            <person name="Khurana P."/>
            <person name="Khurana P."/>
            <person name="Khurana J.P."/>
            <person name="Tyagi A.K."/>
            <person name="Gaikwad K."/>
            <person name="Singh A."/>
            <person name="Dalal V."/>
            <person name="Srivastava S."/>
            <person name="Dixit A."/>
            <person name="Pal A.K."/>
            <person name="Ghazi I.A."/>
            <person name="Yadav M."/>
            <person name="Pandit A."/>
            <person name="Bhargava A."/>
            <person name="Sureshbabu K."/>
            <person name="Batra K."/>
            <person name="Sharma T.R."/>
            <person name="Mohapatra T."/>
            <person name="Singh N.K."/>
            <person name="Messing J."/>
            <person name="Nelson A.B."/>
            <person name="Fuks G."/>
            <person name="Kavchok S."/>
            <person name="Keizer G."/>
            <person name="Linton E."/>
            <person name="Llaca V."/>
            <person name="Song R."/>
            <person name="Tanyolac B."/>
            <person name="Young S."/>
            <person name="Ho-Il K."/>
            <person name="Hahn J.H."/>
            <person name="Sangsakoo G."/>
            <person name="Vanavichit A."/>
            <person name="de Mattos Luiz.A.T."/>
            <person name="Zimmer P.D."/>
            <person name="Malone G."/>
            <person name="Dellagostin O."/>
            <person name="de Oliveira A.C."/>
            <person name="Bevan M."/>
            <person name="Bancroft I."/>
            <person name="Minx P."/>
            <person name="Cordum H."/>
            <person name="Wilson R."/>
            <person name="Cheng Z."/>
            <person name="Jin W."/>
            <person name="Jiang J."/>
            <person name="Leong S.A."/>
            <person name="Iwama H."/>
            <person name="Gojobori T."/>
            <person name="Itoh T."/>
            <person name="Niimura Y."/>
            <person name="Fujii Y."/>
            <person name="Habara T."/>
            <person name="Sakai H."/>
            <person name="Sato Y."/>
            <person name="Wilson G."/>
            <person name="Kumar K."/>
            <person name="McCouch S."/>
            <person name="Juretic N."/>
            <person name="Hoen D."/>
            <person name="Wright S."/>
            <person name="Bruskiewich R."/>
            <person name="Bureau T."/>
            <person name="Miyao A."/>
            <person name="Hirochika H."/>
            <person name="Nishikawa T."/>
            <person name="Kadowaki K."/>
            <person name="Sugiura M."/>
            <person name="Burr B."/>
            <person name="Sasaki T."/>
        </authorList>
    </citation>
    <scope>NUCLEOTIDE SEQUENCE [LARGE SCALE GENOMIC DNA]</scope>
    <source>
        <strain evidence="4">cv. Nipponbare</strain>
    </source>
</reference>
<evidence type="ECO:0000313" key="4">
    <source>
        <dbReference type="Proteomes" id="UP000000763"/>
    </source>
</evidence>
<name>Q69UW7_ORYSJ</name>
<proteinExistence type="predicted"/>
<evidence type="ECO:0000313" key="3">
    <source>
        <dbReference type="EMBL" id="BAD33084.1"/>
    </source>
</evidence>
<reference evidence="4" key="4">
    <citation type="journal article" date="2008" name="Nucleic Acids Res.">
        <title>The rice annotation project database (RAP-DB): 2008 update.</title>
        <authorList>
            <consortium name="The rice annotation project (RAP)"/>
        </authorList>
    </citation>
    <scope>GENOME REANNOTATION</scope>
    <source>
        <strain evidence="4">cv. Nipponbare</strain>
    </source>
</reference>
<evidence type="ECO:0000256" key="1">
    <source>
        <dbReference type="SAM" id="MobiDB-lite"/>
    </source>
</evidence>
<dbReference type="EMBL" id="AP003619">
    <property type="protein sequence ID" value="BAD32884.1"/>
    <property type="molecule type" value="Genomic_DNA"/>
</dbReference>
<protein>
    <submittedName>
        <fullName evidence="3">Uncharacterized protein</fullName>
    </submittedName>
</protein>
<feature type="compositionally biased region" description="Basic residues" evidence="1">
    <location>
        <begin position="1"/>
        <end position="17"/>
    </location>
</feature>